<reference evidence="2" key="1">
    <citation type="journal article" date="2015" name="Genome Announc.">
        <title>Whole-Genome Sequences of 80 Environmental and Clinical Isolates of Burkholderia pseudomallei.</title>
        <authorList>
            <person name="Johnson S.L."/>
            <person name="Baker A.L."/>
            <person name="Chain P.S."/>
            <person name="Currie B.J."/>
            <person name="Daligault H.E."/>
            <person name="Davenport K.W."/>
            <person name="Davis C.B."/>
            <person name="Inglis T.J."/>
            <person name="Kaestli M."/>
            <person name="Koren S."/>
            <person name="Mayo M."/>
            <person name="Merritt A.J."/>
            <person name="Price E.P."/>
            <person name="Sarovich D.S."/>
            <person name="Warner J."/>
            <person name="Rosovitz M.J."/>
        </authorList>
    </citation>
    <scope>NUCLEOTIDE SEQUENCE [LARGE SCALE GENOMIC DNA]</scope>
    <source>
        <strain evidence="2">DSM 2030</strain>
    </source>
</reference>
<proteinExistence type="predicted"/>
<dbReference type="Proteomes" id="UP000029669">
    <property type="component" value="Chromosome"/>
</dbReference>
<dbReference type="STRING" id="2325.TKV_c08190"/>
<organism evidence="1 2">
    <name type="scientific">Thermoanaerobacter kivui</name>
    <name type="common">Acetogenium kivui</name>
    <dbReference type="NCBI Taxonomy" id="2325"/>
    <lineage>
        <taxon>Bacteria</taxon>
        <taxon>Bacillati</taxon>
        <taxon>Bacillota</taxon>
        <taxon>Clostridia</taxon>
        <taxon>Thermoanaerobacterales</taxon>
        <taxon>Thermoanaerobacteraceae</taxon>
        <taxon>Thermoanaerobacter</taxon>
    </lineage>
</organism>
<dbReference type="RefSeq" id="WP_049684825.1">
    <property type="nucleotide sequence ID" value="NZ_CP009170.1"/>
</dbReference>
<dbReference type="AlphaFoldDB" id="A0A097AQA2"/>
<name>A0A097AQA2_THEKI</name>
<sequence>MKKKLMVIFFIVNIIFTSFQFAFSLNSALAVPFDESLPSTKDDRIILKSQIIIPTQLGSDRGIGVEYIAPDYGTVKIEDVLTKEAGYFNGTPRKSFTNFETFKYASILIIKAVPGIGDIFRRGEEIYNALKAVYTDLSNIDPYKKVEAETKYTYRDFYHDLYVWDYSKTWKYVGYSLSRYYYKYYGIWYFDTKIGEFRHKDEHYTHQNGYPPEVIAKAPNYMKYNILSQLAYEAWRMGRTYYETY</sequence>
<gene>
    <name evidence="1" type="ORF">TKV_c08190</name>
</gene>
<evidence type="ECO:0000313" key="1">
    <source>
        <dbReference type="EMBL" id="AIS52001.1"/>
    </source>
</evidence>
<dbReference type="HOGENOM" id="CLU_1133176_0_0_9"/>
<keyword evidence="2" id="KW-1185">Reference proteome</keyword>
<evidence type="ECO:0000313" key="2">
    <source>
        <dbReference type="Proteomes" id="UP000029669"/>
    </source>
</evidence>
<protein>
    <submittedName>
        <fullName evidence="1">Uncharacterized protein</fullName>
    </submittedName>
</protein>
<dbReference type="KEGG" id="tki:TKV_c08190"/>
<dbReference type="EMBL" id="CP009170">
    <property type="protein sequence ID" value="AIS52001.1"/>
    <property type="molecule type" value="Genomic_DNA"/>
</dbReference>
<accession>A0A097AQA2</accession>